<dbReference type="Gene3D" id="1.25.40.20">
    <property type="entry name" value="Ankyrin repeat-containing domain"/>
    <property type="match status" value="3"/>
</dbReference>
<dbReference type="PROSITE" id="PS50088">
    <property type="entry name" value="ANK_REPEAT"/>
    <property type="match status" value="2"/>
</dbReference>
<dbReference type="PROSITE" id="PS50297">
    <property type="entry name" value="ANK_REP_REGION"/>
    <property type="match status" value="1"/>
</dbReference>
<evidence type="ECO:0000313" key="5">
    <source>
        <dbReference type="Proteomes" id="UP000831684"/>
    </source>
</evidence>
<keyword evidence="2 3" id="KW-0040">ANK repeat</keyword>
<dbReference type="Proteomes" id="UP000831684">
    <property type="component" value="Plasmid pA"/>
</dbReference>
<geneLocation type="plasmid" evidence="4 5">
    <name>pA</name>
</geneLocation>
<keyword evidence="1" id="KW-0677">Repeat</keyword>
<accession>A0A9E7ABQ4</accession>
<evidence type="ECO:0000256" key="3">
    <source>
        <dbReference type="PROSITE-ProRule" id="PRU00023"/>
    </source>
</evidence>
<proteinExistence type="predicted"/>
<evidence type="ECO:0000256" key="2">
    <source>
        <dbReference type="ARBA" id="ARBA00023043"/>
    </source>
</evidence>
<organism evidence="4 5">
    <name type="scientific">Ancylobacter polymorphus</name>
    <dbReference type="NCBI Taxonomy" id="223390"/>
    <lineage>
        <taxon>Bacteria</taxon>
        <taxon>Pseudomonadati</taxon>
        <taxon>Pseudomonadota</taxon>
        <taxon>Alphaproteobacteria</taxon>
        <taxon>Hyphomicrobiales</taxon>
        <taxon>Xanthobacteraceae</taxon>
        <taxon>Ancylobacter</taxon>
    </lineage>
</organism>
<dbReference type="SMART" id="SM00248">
    <property type="entry name" value="ANK"/>
    <property type="match status" value="7"/>
</dbReference>
<feature type="repeat" description="ANK" evidence="3">
    <location>
        <begin position="369"/>
        <end position="401"/>
    </location>
</feature>
<dbReference type="KEGG" id="apol:K9D25_22110"/>
<dbReference type="PANTHER" id="PTHR24198:SF194">
    <property type="entry name" value="INVERSIN-A"/>
    <property type="match status" value="1"/>
</dbReference>
<dbReference type="PANTHER" id="PTHR24198">
    <property type="entry name" value="ANKYRIN REPEAT AND PROTEIN KINASE DOMAIN-CONTAINING PROTEIN"/>
    <property type="match status" value="1"/>
</dbReference>
<feature type="repeat" description="ANK" evidence="3">
    <location>
        <begin position="402"/>
        <end position="434"/>
    </location>
</feature>
<dbReference type="SUPFAM" id="SSF48403">
    <property type="entry name" value="Ankyrin repeat"/>
    <property type="match status" value="1"/>
</dbReference>
<protein>
    <submittedName>
        <fullName evidence="4">Ankyrin repeat domain-containing protein</fullName>
    </submittedName>
</protein>
<dbReference type="InterPro" id="IPR002110">
    <property type="entry name" value="Ankyrin_rpt"/>
</dbReference>
<evidence type="ECO:0000313" key="4">
    <source>
        <dbReference type="EMBL" id="UOK73338.1"/>
    </source>
</evidence>
<dbReference type="RefSeq" id="WP_244451017.1">
    <property type="nucleotide sequence ID" value="NZ_CP083240.1"/>
</dbReference>
<sequence>MSRTLTSRTSVESLRKEAKRWLRALHAPSPAAANRFRAAWPDGPAEPLLRHVQHALAREYGCESWVALRQEIEQLARAGGSNADRVKQLLRHGWDGDPALARHVLDRYPAIARDSIFTAAASGNLAEVRRRLAGDPAEATRTDGVHMWTALTHVTYGRLDAHNAVAIARLLLDAGADPNFGFDDGWGSPFTVLTGAIGRGEQHKPSHPQVQVLVDLLVAAGADPFDRQSLYNISVDGKDIDWYERLWQLCLAKGLTSKWSDPDAWINGGTIKVNTLDYLLGNAVGQNHLERAAWLLRHGASANAPQAYNGWPMHKLAQISGFLDMVSLLERHGAEPAKLTGAQAFQAACLRQDEAAARALLATDPGLVKDATPLLAAAEFGNAGAVALLLTLGASARALDADGISPLHRAVQSGSLEAVELLLGAGGDVDLTERRWGGTPLSWAAVMGQSDIFERLAALSRDVRTLGYRAKLDRLEAVLRAEPERANQISADGDGPTPLFILPGDPDLAAAVARILLAYGADPAVKNAKGQTPAEVARDIDFDEAAELMERATDAYRRAKT</sequence>
<gene>
    <name evidence="4" type="ORF">K9D25_22110</name>
</gene>
<dbReference type="EMBL" id="CP083240">
    <property type="protein sequence ID" value="UOK73338.1"/>
    <property type="molecule type" value="Genomic_DNA"/>
</dbReference>
<dbReference type="Pfam" id="PF12796">
    <property type="entry name" value="Ank_2"/>
    <property type="match status" value="1"/>
</dbReference>
<dbReference type="AlphaFoldDB" id="A0A9E7ABQ4"/>
<reference evidence="4" key="1">
    <citation type="submission" date="2021-09" db="EMBL/GenBank/DDBJ databases">
        <title>Network and meta-omics reveal the key degrader and cooperation patterns in an efficient 1,4-dioxane-degrading microbial community.</title>
        <authorList>
            <person name="Dai C."/>
        </authorList>
    </citation>
    <scope>NUCLEOTIDE SEQUENCE</scope>
    <source>
        <strain evidence="4">ZM13</strain>
        <plasmid evidence="4">pA</plasmid>
    </source>
</reference>
<dbReference type="InterPro" id="IPR036770">
    <property type="entry name" value="Ankyrin_rpt-contain_sf"/>
</dbReference>
<keyword evidence="4" id="KW-0614">Plasmid</keyword>
<evidence type="ECO:0000256" key="1">
    <source>
        <dbReference type="ARBA" id="ARBA00022737"/>
    </source>
</evidence>
<name>A0A9E7ABQ4_9HYPH</name>